<gene>
    <name evidence="1" type="primary">ORF124</name>
    <name evidence="1" type="ORF">AnruMp19</name>
</gene>
<protein>
    <submittedName>
        <fullName evidence="1">Uncharacterized protein</fullName>
    </submittedName>
</protein>
<name>G4Y9M2_ANORU</name>
<keyword evidence="1" id="KW-0496">Mitochondrion</keyword>
<geneLocation type="mitochondrion" evidence="1"/>
<dbReference type="RefSeq" id="YP_004927621.1">
    <property type="nucleotide sequence ID" value="NC_016121.1"/>
</dbReference>
<organism evidence="1">
    <name type="scientific">Anomodon rugelii</name>
    <name type="common">Rugel's anomodon moss</name>
    <name type="synonym">Anomodon apiculatus</name>
    <dbReference type="NCBI Taxonomy" id="84230"/>
    <lineage>
        <taxon>Eukaryota</taxon>
        <taxon>Viridiplantae</taxon>
        <taxon>Streptophyta</taxon>
        <taxon>Embryophyta</taxon>
        <taxon>Bryophyta</taxon>
        <taxon>Bryophytina</taxon>
        <taxon>Bryopsida</taxon>
        <taxon>Bryidae</taxon>
        <taxon>Hypnanae</taxon>
        <taxon>Hypnales</taxon>
        <taxon>Anomodontaceae</taxon>
        <taxon>Anomodon</taxon>
    </lineage>
</organism>
<dbReference type="AlphaFoldDB" id="G4Y9M2"/>
<dbReference type="EMBL" id="JF973314">
    <property type="protein sequence ID" value="AEH99668.1"/>
    <property type="molecule type" value="Genomic_DNA"/>
</dbReference>
<sequence length="124" mass="14076">MYFAGWSLGHSPFRQWPFSPRSIGCSMQDQKFALQVPFIPPFHSRIRPSVWSVLDTVGQQSLHLFTYSGSPRPLSSSLFCSPSTRGLPDLLQREESRLNISAIGGNFARIQFSIIVHFEKESIF</sequence>
<accession>G4Y9M2</accession>
<proteinExistence type="predicted"/>
<reference evidence="1" key="1">
    <citation type="journal article" date="2011" name="PLoS ONE">
        <title>The Mitochondrial Genomes of the Early Land Plants Treubia lacunosa and Anomodon rugelii: Dynamic and Conservative Evolution.</title>
        <authorList>
            <person name="Liu Y."/>
            <person name="Xue J.Y."/>
            <person name="Wang B."/>
            <person name="Li L."/>
            <person name="Qiu Y.L."/>
        </authorList>
    </citation>
    <scope>NUCLEOTIDE SEQUENCE</scope>
</reference>
<evidence type="ECO:0000313" key="1">
    <source>
        <dbReference type="EMBL" id="AEH99668.1"/>
    </source>
</evidence>
<dbReference type="GeneID" id="11271930"/>